<protein>
    <submittedName>
        <fullName evidence="1">Uncharacterized protein</fullName>
    </submittedName>
</protein>
<sequence>MLKKNLNTNSKKTSIASITVRVSRNQYTQIINEAEELKMNNSEFYRYLWESYNERKSLMIEINRLEKRLERRIFEIVSAVAELNEQEYLKAKHTYLSKIKKGNK</sequence>
<evidence type="ECO:0000313" key="2">
    <source>
        <dbReference type="Proteomes" id="UP000184517"/>
    </source>
</evidence>
<dbReference type="Proteomes" id="UP000184517">
    <property type="component" value="Unassembled WGS sequence"/>
</dbReference>
<dbReference type="AlphaFoldDB" id="A0A1M5B6N8"/>
<organism evidence="1 2">
    <name type="scientific">Marinomonas polaris DSM 16579</name>
    <dbReference type="NCBI Taxonomy" id="1122206"/>
    <lineage>
        <taxon>Bacteria</taxon>
        <taxon>Pseudomonadati</taxon>
        <taxon>Pseudomonadota</taxon>
        <taxon>Gammaproteobacteria</taxon>
        <taxon>Oceanospirillales</taxon>
        <taxon>Oceanospirillaceae</taxon>
        <taxon>Marinomonas</taxon>
    </lineage>
</organism>
<name>A0A1M5B6N8_9GAMM</name>
<evidence type="ECO:0000313" key="1">
    <source>
        <dbReference type="EMBL" id="SHF38211.1"/>
    </source>
</evidence>
<gene>
    <name evidence="1" type="ORF">SAMN02745753_01846</name>
</gene>
<dbReference type="RefSeq" id="WP_072839414.1">
    <property type="nucleotide sequence ID" value="NZ_FQVF01000007.1"/>
</dbReference>
<reference evidence="2" key="1">
    <citation type="submission" date="2016-11" db="EMBL/GenBank/DDBJ databases">
        <authorList>
            <person name="Varghese N."/>
            <person name="Submissions S."/>
        </authorList>
    </citation>
    <scope>NUCLEOTIDE SEQUENCE [LARGE SCALE GENOMIC DNA]</scope>
    <source>
        <strain evidence="2">DSM 16579</strain>
    </source>
</reference>
<keyword evidence="2" id="KW-1185">Reference proteome</keyword>
<dbReference type="EMBL" id="FQVF01000007">
    <property type="protein sequence ID" value="SHF38211.1"/>
    <property type="molecule type" value="Genomic_DNA"/>
</dbReference>
<accession>A0A1M5B6N8</accession>
<dbReference type="STRING" id="1122206.SAMN02745753_01846"/>
<proteinExistence type="predicted"/>